<dbReference type="RefSeq" id="WP_221025231.1">
    <property type="nucleotide sequence ID" value="NZ_JAIEZQ010000002.1"/>
</dbReference>
<feature type="chain" id="PRO_5046386918" description="BNR/Asp-box repeat protein" evidence="1">
    <location>
        <begin position="23"/>
        <end position="282"/>
    </location>
</feature>
<dbReference type="InterPro" id="IPR015943">
    <property type="entry name" value="WD40/YVTN_repeat-like_dom_sf"/>
</dbReference>
<keyword evidence="1" id="KW-0732">Signal</keyword>
<gene>
    <name evidence="2" type="ORF">K1X13_11730</name>
</gene>
<accession>A0ABS7RL67</accession>
<evidence type="ECO:0000313" key="2">
    <source>
        <dbReference type="EMBL" id="MBY9075491.1"/>
    </source>
</evidence>
<sequence>MSPARRSTTVALLTSALLTLLAACGADDPGTATGATLGHVHGLGTDPADDTLYAATHFGVFDLGEAGAGPVERVADRWQDTMAFTVVGPNHFLASGHPDQREDLPVHLGLIESTDAARTWEPVSLLGEADFHALEAAGDRVYGYDAVSSRLMVTEDREEWRTLAQVPAADLAADPRDPARVLASTADGVITYRTEGGPGRPLDGTPPLMLLDWPTEDLLVGATGEGVVYRSRDSGDSWQRSDGPPGDLQALEVTPRGWYVATSAGLFRSSDDGRTWRPLSAG</sequence>
<protein>
    <recommendedName>
        <fullName evidence="4">BNR/Asp-box repeat protein</fullName>
    </recommendedName>
</protein>
<dbReference type="EMBL" id="JAIEZQ010000002">
    <property type="protein sequence ID" value="MBY9075491.1"/>
    <property type="molecule type" value="Genomic_DNA"/>
</dbReference>
<organism evidence="2 3">
    <name type="scientific">Nocardioides jiangsuensis</name>
    <dbReference type="NCBI Taxonomy" id="2866161"/>
    <lineage>
        <taxon>Bacteria</taxon>
        <taxon>Bacillati</taxon>
        <taxon>Actinomycetota</taxon>
        <taxon>Actinomycetes</taxon>
        <taxon>Propionibacteriales</taxon>
        <taxon>Nocardioidaceae</taxon>
        <taxon>Nocardioides</taxon>
    </lineage>
</organism>
<proteinExistence type="predicted"/>
<reference evidence="2 3" key="1">
    <citation type="submission" date="2021-08" db="EMBL/GenBank/DDBJ databases">
        <title>Nocardioides bacterium WL0053 sp. nov., isolated from the sediment.</title>
        <authorList>
            <person name="Wang L."/>
            <person name="Zhang D."/>
            <person name="Zhang A."/>
        </authorList>
    </citation>
    <scope>NUCLEOTIDE SEQUENCE [LARGE SCALE GENOMIC DNA]</scope>
    <source>
        <strain evidence="2 3">WL0053</strain>
    </source>
</reference>
<evidence type="ECO:0008006" key="4">
    <source>
        <dbReference type="Google" id="ProtNLM"/>
    </source>
</evidence>
<feature type="signal peptide" evidence="1">
    <location>
        <begin position="1"/>
        <end position="22"/>
    </location>
</feature>
<evidence type="ECO:0000256" key="1">
    <source>
        <dbReference type="SAM" id="SignalP"/>
    </source>
</evidence>
<name>A0ABS7RL67_9ACTN</name>
<comment type="caution">
    <text evidence="2">The sequence shown here is derived from an EMBL/GenBank/DDBJ whole genome shotgun (WGS) entry which is preliminary data.</text>
</comment>
<dbReference type="InterPro" id="IPR054817">
    <property type="entry name" value="Glycosyl_F510_1955-like"/>
</dbReference>
<keyword evidence="3" id="KW-1185">Reference proteome</keyword>
<dbReference type="Gene3D" id="2.130.10.10">
    <property type="entry name" value="YVTN repeat-like/Quinoprotein amine dehydrogenase"/>
    <property type="match status" value="1"/>
</dbReference>
<dbReference type="SUPFAM" id="SSF110296">
    <property type="entry name" value="Oligoxyloglucan reducing end-specific cellobiohydrolase"/>
    <property type="match status" value="1"/>
</dbReference>
<evidence type="ECO:0000313" key="3">
    <source>
        <dbReference type="Proteomes" id="UP000754710"/>
    </source>
</evidence>
<dbReference type="Proteomes" id="UP000754710">
    <property type="component" value="Unassembled WGS sequence"/>
</dbReference>
<dbReference type="NCBIfam" id="NF045728">
    <property type="entry name" value="glycosyl_F510_1955"/>
    <property type="match status" value="1"/>
</dbReference>
<dbReference type="PROSITE" id="PS51257">
    <property type="entry name" value="PROKAR_LIPOPROTEIN"/>
    <property type="match status" value="1"/>
</dbReference>